<dbReference type="Proteomes" id="UP001500957">
    <property type="component" value="Unassembled WGS sequence"/>
</dbReference>
<comment type="caution">
    <text evidence="3">The sequence shown here is derived from an EMBL/GenBank/DDBJ whole genome shotgun (WGS) entry which is preliminary data.</text>
</comment>
<evidence type="ECO:0000313" key="3">
    <source>
        <dbReference type="EMBL" id="GAA0638095.1"/>
    </source>
</evidence>
<evidence type="ECO:0000259" key="2">
    <source>
        <dbReference type="Pfam" id="PF14021"/>
    </source>
</evidence>
<dbReference type="EMBL" id="BAAAHE010000056">
    <property type="protein sequence ID" value="GAA0638095.1"/>
    <property type="molecule type" value="Genomic_DNA"/>
</dbReference>
<feature type="region of interest" description="Disordered" evidence="1">
    <location>
        <begin position="63"/>
        <end position="119"/>
    </location>
</feature>
<dbReference type="PANTHER" id="PTHR42059:SF1">
    <property type="entry name" value="TNT DOMAIN-CONTAINING PROTEIN"/>
    <property type="match status" value="1"/>
</dbReference>
<gene>
    <name evidence="3" type="ORF">GCM10009547_48110</name>
</gene>
<name>A0ABN1HDG5_9ACTN</name>
<feature type="domain" description="TNT" evidence="2">
    <location>
        <begin position="211"/>
        <end position="297"/>
    </location>
</feature>
<accession>A0ABN1HDG5</accession>
<evidence type="ECO:0000256" key="1">
    <source>
        <dbReference type="SAM" id="MobiDB-lite"/>
    </source>
</evidence>
<keyword evidence="4" id="KW-1185">Reference proteome</keyword>
<dbReference type="PANTHER" id="PTHR42059">
    <property type="entry name" value="TNT DOMAIN-CONTAINING PROTEIN"/>
    <property type="match status" value="1"/>
</dbReference>
<protein>
    <recommendedName>
        <fullName evidence="2">TNT domain-containing protein</fullName>
    </recommendedName>
</protein>
<feature type="compositionally biased region" description="Basic and acidic residues" evidence="1">
    <location>
        <begin position="63"/>
        <end position="75"/>
    </location>
</feature>
<reference evidence="3 4" key="1">
    <citation type="journal article" date="2019" name="Int. J. Syst. Evol. Microbiol.">
        <title>The Global Catalogue of Microorganisms (GCM) 10K type strain sequencing project: providing services to taxonomists for standard genome sequencing and annotation.</title>
        <authorList>
            <consortium name="The Broad Institute Genomics Platform"/>
            <consortium name="The Broad Institute Genome Sequencing Center for Infectious Disease"/>
            <person name="Wu L."/>
            <person name="Ma J."/>
        </authorList>
    </citation>
    <scope>NUCLEOTIDE SEQUENCE [LARGE SCALE GENOMIC DNA]</scope>
    <source>
        <strain evidence="3 4">JCM 10671</strain>
    </source>
</reference>
<proteinExistence type="predicted"/>
<organism evidence="3 4">
    <name type="scientific">Sporichthya brevicatena</name>
    <dbReference type="NCBI Taxonomy" id="171442"/>
    <lineage>
        <taxon>Bacteria</taxon>
        <taxon>Bacillati</taxon>
        <taxon>Actinomycetota</taxon>
        <taxon>Actinomycetes</taxon>
        <taxon>Sporichthyales</taxon>
        <taxon>Sporichthyaceae</taxon>
        <taxon>Sporichthya</taxon>
    </lineage>
</organism>
<evidence type="ECO:0000313" key="4">
    <source>
        <dbReference type="Proteomes" id="UP001500957"/>
    </source>
</evidence>
<dbReference type="InterPro" id="IPR025331">
    <property type="entry name" value="TNT"/>
</dbReference>
<dbReference type="Pfam" id="PF14021">
    <property type="entry name" value="TNT"/>
    <property type="match status" value="1"/>
</dbReference>
<sequence length="298" mass="31639">MNLDSVATARRRAMVSRLWCALAFLCVLMVSVGSPSATVATGSTAEIRGKTSAPGIIASAEVSEHSGAQHRDKISPRPVVSGDADQHEQTGVYGTGSEWLDDRRGPRHGTSAGGHNQRARDPILRPLTSAEPLALVPPPRAPVGDARLAGVINRDVQPDVVHTYYVLAGNNPVLVHNTSCPVGAAKTVGSEVETWYPTGNGFLGQTEEVFLQPGQVIDRYGGSGLSKFFSPQGVPPEMRALPPGTASQALRTFEVLKPFPVQAGQVAPGFGQLGLGTQYMAPVRLDLLLRRGVLREIR</sequence>
<dbReference type="InterPro" id="IPR053024">
    <property type="entry name" value="Fungal_surface_NADase"/>
</dbReference>